<dbReference type="AlphaFoldDB" id="A0A445GYE4"/>
<dbReference type="GO" id="GO:0004523">
    <property type="term" value="F:RNA-DNA hybrid ribonuclease activity"/>
    <property type="evidence" value="ECO:0007669"/>
    <property type="project" value="InterPro"/>
</dbReference>
<accession>A0A445GYE4</accession>
<dbReference type="EMBL" id="QZWG01000015">
    <property type="protein sequence ID" value="RZB66288.1"/>
    <property type="molecule type" value="Genomic_DNA"/>
</dbReference>
<dbReference type="Proteomes" id="UP000289340">
    <property type="component" value="Chromosome 15"/>
</dbReference>
<dbReference type="CDD" id="cd06222">
    <property type="entry name" value="RNase_H_like"/>
    <property type="match status" value="1"/>
</dbReference>
<sequence>MYVDGSCQGNPCNAGFGGLLRDAMGTWIHGFYGDIGQTDITKEELLAILNGLKIAWERNLDNSDFFISHFSSGEPERNLVVVCHNSTTPFFLEHSSAQRKLWQTESSKSKEDLGEKVMLINSTSCRQRGTGFTVQNAFAAPILDHMKQAMFGARICR</sequence>
<gene>
    <name evidence="2" type="ORF">D0Y65_042072</name>
</gene>
<keyword evidence="3" id="KW-1185">Reference proteome</keyword>
<protein>
    <recommendedName>
        <fullName evidence="1">RNase H type-1 domain-containing protein</fullName>
    </recommendedName>
</protein>
<comment type="caution">
    <text evidence="2">The sequence shown here is derived from an EMBL/GenBank/DDBJ whole genome shotgun (WGS) entry which is preliminary data.</text>
</comment>
<evidence type="ECO:0000259" key="1">
    <source>
        <dbReference type="Pfam" id="PF13456"/>
    </source>
</evidence>
<dbReference type="InterPro" id="IPR012337">
    <property type="entry name" value="RNaseH-like_sf"/>
</dbReference>
<name>A0A445GYE4_GLYSO</name>
<dbReference type="PANTHER" id="PTHR47723:SF19">
    <property type="entry name" value="POLYNUCLEOTIDYL TRANSFERASE, RIBONUCLEASE H-LIKE SUPERFAMILY PROTEIN"/>
    <property type="match status" value="1"/>
</dbReference>
<dbReference type="InterPro" id="IPR053151">
    <property type="entry name" value="RNase_H-like"/>
</dbReference>
<reference evidence="2 3" key="1">
    <citation type="submission" date="2018-09" db="EMBL/GenBank/DDBJ databases">
        <title>A high-quality reference genome of wild soybean provides a powerful tool to mine soybean genomes.</title>
        <authorList>
            <person name="Xie M."/>
            <person name="Chung C.Y.L."/>
            <person name="Li M.-W."/>
            <person name="Wong F.-L."/>
            <person name="Chan T.-F."/>
            <person name="Lam H.-M."/>
        </authorList>
    </citation>
    <scope>NUCLEOTIDE SEQUENCE [LARGE SCALE GENOMIC DNA]</scope>
    <source>
        <strain evidence="3">cv. W05</strain>
        <tissue evidence="2">Hypocotyl of etiolated seedlings</tissue>
    </source>
</reference>
<dbReference type="PANTHER" id="PTHR47723">
    <property type="entry name" value="OS05G0353850 PROTEIN"/>
    <property type="match status" value="1"/>
</dbReference>
<proteinExistence type="predicted"/>
<dbReference type="SUPFAM" id="SSF53098">
    <property type="entry name" value="Ribonuclease H-like"/>
    <property type="match status" value="1"/>
</dbReference>
<evidence type="ECO:0000313" key="2">
    <source>
        <dbReference type="EMBL" id="RZB66288.1"/>
    </source>
</evidence>
<dbReference type="InterPro" id="IPR002156">
    <property type="entry name" value="RNaseH_domain"/>
</dbReference>
<dbReference type="InterPro" id="IPR036397">
    <property type="entry name" value="RNaseH_sf"/>
</dbReference>
<dbReference type="InterPro" id="IPR044730">
    <property type="entry name" value="RNase_H-like_dom_plant"/>
</dbReference>
<dbReference type="GO" id="GO:0003676">
    <property type="term" value="F:nucleic acid binding"/>
    <property type="evidence" value="ECO:0007669"/>
    <property type="project" value="InterPro"/>
</dbReference>
<dbReference type="Gene3D" id="3.30.420.10">
    <property type="entry name" value="Ribonuclease H-like superfamily/Ribonuclease H"/>
    <property type="match status" value="1"/>
</dbReference>
<dbReference type="Pfam" id="PF13456">
    <property type="entry name" value="RVT_3"/>
    <property type="match status" value="1"/>
</dbReference>
<organism evidence="2 3">
    <name type="scientific">Glycine soja</name>
    <name type="common">Wild soybean</name>
    <dbReference type="NCBI Taxonomy" id="3848"/>
    <lineage>
        <taxon>Eukaryota</taxon>
        <taxon>Viridiplantae</taxon>
        <taxon>Streptophyta</taxon>
        <taxon>Embryophyta</taxon>
        <taxon>Tracheophyta</taxon>
        <taxon>Spermatophyta</taxon>
        <taxon>Magnoliopsida</taxon>
        <taxon>eudicotyledons</taxon>
        <taxon>Gunneridae</taxon>
        <taxon>Pentapetalae</taxon>
        <taxon>rosids</taxon>
        <taxon>fabids</taxon>
        <taxon>Fabales</taxon>
        <taxon>Fabaceae</taxon>
        <taxon>Papilionoideae</taxon>
        <taxon>50 kb inversion clade</taxon>
        <taxon>NPAAA clade</taxon>
        <taxon>indigoferoid/millettioid clade</taxon>
        <taxon>Phaseoleae</taxon>
        <taxon>Glycine</taxon>
        <taxon>Glycine subgen. Soja</taxon>
    </lineage>
</organism>
<feature type="domain" description="RNase H type-1" evidence="1">
    <location>
        <begin position="3"/>
        <end position="66"/>
    </location>
</feature>
<evidence type="ECO:0000313" key="3">
    <source>
        <dbReference type="Proteomes" id="UP000289340"/>
    </source>
</evidence>